<keyword evidence="7 12" id="KW-0378">Hydrolase</keyword>
<keyword evidence="3 12" id="KW-1003">Cell membrane</keyword>
<feature type="binding site" evidence="12">
    <location>
        <position position="237"/>
    </location>
    <ligand>
        <name>Zn(2+)</name>
        <dbReference type="ChEBI" id="CHEBI:29105"/>
        <note>catalytic</note>
    </ligand>
</feature>
<evidence type="ECO:0000256" key="1">
    <source>
        <dbReference type="ARBA" id="ARBA00004651"/>
    </source>
</evidence>
<sequence length="328" mass="35552">MEGRDQGTFRDRIARNRRNSLLLMAAFLAFITIFGYIIGFAWLGDPTRALFGLALALVVGVVSGLISYFAGDKMVLAASRAREITHDDAPVLFNVVEEMSIASGLPMPKVYIVDDSAPNAFATGRDPEHATVAVTSGLLEKLDRDELQGVMAHEMSHVANFDIRYSMLVGILVGTTVLISDFFLRGLWFSGGRGGGRRGGDGGGQLQIIMILIAIVLAILAPLFARLLQLSISRQREFLADATAVRLTRNPKGLADALQKIGGDREVLEVANRATAHLYIANPIKKFEKRSKGLFSTHPPIEERVMILRAMEAGGVAETTGQTSTETP</sequence>
<evidence type="ECO:0000259" key="13">
    <source>
        <dbReference type="Pfam" id="PF01435"/>
    </source>
</evidence>
<dbReference type="PANTHER" id="PTHR43221:SF1">
    <property type="entry name" value="PROTEASE HTPX"/>
    <property type="match status" value="1"/>
</dbReference>
<gene>
    <name evidence="12" type="primary">htpX</name>
    <name evidence="14" type="ORF">AVDCRST_MAG58-126</name>
</gene>
<keyword evidence="8 12" id="KW-0862">Zinc</keyword>
<evidence type="ECO:0000256" key="7">
    <source>
        <dbReference type="ARBA" id="ARBA00022801"/>
    </source>
</evidence>
<evidence type="ECO:0000256" key="5">
    <source>
        <dbReference type="ARBA" id="ARBA00022692"/>
    </source>
</evidence>
<evidence type="ECO:0000256" key="6">
    <source>
        <dbReference type="ARBA" id="ARBA00022723"/>
    </source>
</evidence>
<protein>
    <recommendedName>
        <fullName evidence="12">Protease HtpX homolog</fullName>
        <ecNumber evidence="12">3.4.24.-</ecNumber>
    </recommendedName>
</protein>
<feature type="transmembrane region" description="Helical" evidence="12">
    <location>
        <begin position="165"/>
        <end position="188"/>
    </location>
</feature>
<dbReference type="AlphaFoldDB" id="A0A6J4QKY1"/>
<evidence type="ECO:0000313" key="14">
    <source>
        <dbReference type="EMBL" id="CAA9442887.1"/>
    </source>
</evidence>
<evidence type="ECO:0000256" key="9">
    <source>
        <dbReference type="ARBA" id="ARBA00022989"/>
    </source>
</evidence>
<dbReference type="InterPro" id="IPR001915">
    <property type="entry name" value="Peptidase_M48"/>
</dbReference>
<comment type="similarity">
    <text evidence="2 12">Belongs to the peptidase M48B family.</text>
</comment>
<dbReference type="EMBL" id="CADCVF010000002">
    <property type="protein sequence ID" value="CAA9442887.1"/>
    <property type="molecule type" value="Genomic_DNA"/>
</dbReference>
<keyword evidence="9 12" id="KW-1133">Transmembrane helix</keyword>
<proteinExistence type="inferred from homology"/>
<dbReference type="Gene3D" id="3.30.2010.10">
    <property type="entry name" value="Metalloproteases ('zincins'), catalytic domain"/>
    <property type="match status" value="1"/>
</dbReference>
<dbReference type="GO" id="GO:0006508">
    <property type="term" value="P:proteolysis"/>
    <property type="evidence" value="ECO:0007669"/>
    <property type="project" value="UniProtKB-KW"/>
</dbReference>
<accession>A0A6J4QKY1</accession>
<dbReference type="CDD" id="cd07340">
    <property type="entry name" value="M48B_Htpx_like"/>
    <property type="match status" value="1"/>
</dbReference>
<feature type="binding site" evidence="12">
    <location>
        <position position="157"/>
    </location>
    <ligand>
        <name>Zn(2+)</name>
        <dbReference type="ChEBI" id="CHEBI:29105"/>
        <note>catalytic</note>
    </ligand>
</feature>
<dbReference type="GO" id="GO:0005886">
    <property type="term" value="C:plasma membrane"/>
    <property type="evidence" value="ECO:0007669"/>
    <property type="project" value="UniProtKB-SubCell"/>
</dbReference>
<dbReference type="GO" id="GO:0008270">
    <property type="term" value="F:zinc ion binding"/>
    <property type="evidence" value="ECO:0007669"/>
    <property type="project" value="UniProtKB-UniRule"/>
</dbReference>
<dbReference type="InterPro" id="IPR050083">
    <property type="entry name" value="HtpX_protease"/>
</dbReference>
<keyword evidence="11 12" id="KW-0472">Membrane</keyword>
<dbReference type="HAMAP" id="MF_00188">
    <property type="entry name" value="Pept_M48_protease_HtpX"/>
    <property type="match status" value="1"/>
</dbReference>
<keyword evidence="5 12" id="KW-0812">Transmembrane</keyword>
<evidence type="ECO:0000256" key="4">
    <source>
        <dbReference type="ARBA" id="ARBA00022670"/>
    </source>
</evidence>
<keyword evidence="6 12" id="KW-0479">Metal-binding</keyword>
<keyword evidence="10 12" id="KW-0482">Metalloprotease</keyword>
<feature type="transmembrane region" description="Helical" evidence="12">
    <location>
        <begin position="208"/>
        <end position="228"/>
    </location>
</feature>
<evidence type="ECO:0000256" key="12">
    <source>
        <dbReference type="HAMAP-Rule" id="MF_00188"/>
    </source>
</evidence>
<reference evidence="14" key="1">
    <citation type="submission" date="2020-02" db="EMBL/GenBank/DDBJ databases">
        <authorList>
            <person name="Meier V. D."/>
        </authorList>
    </citation>
    <scope>NUCLEOTIDE SEQUENCE</scope>
    <source>
        <strain evidence="14">AVDCRST_MAG58</strain>
    </source>
</reference>
<keyword evidence="14" id="KW-0346">Stress response</keyword>
<dbReference type="Pfam" id="PF01435">
    <property type="entry name" value="Peptidase_M48"/>
    <property type="match status" value="1"/>
</dbReference>
<evidence type="ECO:0000256" key="2">
    <source>
        <dbReference type="ARBA" id="ARBA00009779"/>
    </source>
</evidence>
<evidence type="ECO:0000256" key="10">
    <source>
        <dbReference type="ARBA" id="ARBA00023049"/>
    </source>
</evidence>
<feature type="transmembrane region" description="Helical" evidence="12">
    <location>
        <begin position="49"/>
        <end position="70"/>
    </location>
</feature>
<name>A0A6J4QKY1_9ACTN</name>
<dbReference type="InterPro" id="IPR022919">
    <property type="entry name" value="Pept_M48_protease_HtpX"/>
</dbReference>
<evidence type="ECO:0000256" key="3">
    <source>
        <dbReference type="ARBA" id="ARBA00022475"/>
    </source>
</evidence>
<feature type="transmembrane region" description="Helical" evidence="12">
    <location>
        <begin position="21"/>
        <end position="43"/>
    </location>
</feature>
<dbReference type="PANTHER" id="PTHR43221">
    <property type="entry name" value="PROTEASE HTPX"/>
    <property type="match status" value="1"/>
</dbReference>
<dbReference type="EC" id="3.4.24.-" evidence="12"/>
<comment type="subcellular location">
    <subcellularLocation>
        <location evidence="1 12">Cell membrane</location>
        <topology evidence="1 12">Multi-pass membrane protein</topology>
    </subcellularLocation>
</comment>
<organism evidence="14">
    <name type="scientific">uncultured Rubrobacteraceae bacterium</name>
    <dbReference type="NCBI Taxonomy" id="349277"/>
    <lineage>
        <taxon>Bacteria</taxon>
        <taxon>Bacillati</taxon>
        <taxon>Actinomycetota</taxon>
        <taxon>Rubrobacteria</taxon>
        <taxon>Rubrobacterales</taxon>
        <taxon>Rubrobacteraceae</taxon>
        <taxon>environmental samples</taxon>
    </lineage>
</organism>
<feature type="active site" evidence="12">
    <location>
        <position position="154"/>
    </location>
</feature>
<feature type="binding site" evidence="12">
    <location>
        <position position="153"/>
    </location>
    <ligand>
        <name>Zn(2+)</name>
        <dbReference type="ChEBI" id="CHEBI:29105"/>
        <note>catalytic</note>
    </ligand>
</feature>
<feature type="domain" description="Peptidase M48" evidence="13">
    <location>
        <begin position="93"/>
        <end position="311"/>
    </location>
</feature>
<evidence type="ECO:0000256" key="11">
    <source>
        <dbReference type="ARBA" id="ARBA00023136"/>
    </source>
</evidence>
<evidence type="ECO:0000256" key="8">
    <source>
        <dbReference type="ARBA" id="ARBA00022833"/>
    </source>
</evidence>
<dbReference type="GO" id="GO:0004222">
    <property type="term" value="F:metalloendopeptidase activity"/>
    <property type="evidence" value="ECO:0007669"/>
    <property type="project" value="UniProtKB-UniRule"/>
</dbReference>
<comment type="cofactor">
    <cofactor evidence="12">
        <name>Zn(2+)</name>
        <dbReference type="ChEBI" id="CHEBI:29105"/>
    </cofactor>
    <text evidence="12">Binds 1 zinc ion per subunit.</text>
</comment>
<keyword evidence="4 12" id="KW-0645">Protease</keyword>